<evidence type="ECO:0000259" key="5">
    <source>
        <dbReference type="PROSITE" id="PS50225"/>
    </source>
</evidence>
<dbReference type="SMART" id="SM00969">
    <property type="entry name" value="SOCS_box"/>
    <property type="match status" value="1"/>
</dbReference>
<dbReference type="Gene3D" id="1.10.750.20">
    <property type="entry name" value="SOCS box"/>
    <property type="match status" value="1"/>
</dbReference>
<dbReference type="PROSITE" id="PS50297">
    <property type="entry name" value="ANK_REP_REGION"/>
    <property type="match status" value="2"/>
</dbReference>
<reference evidence="6" key="2">
    <citation type="submission" date="2023-05" db="EMBL/GenBank/DDBJ databases">
        <authorList>
            <person name="Fouks B."/>
        </authorList>
    </citation>
    <scope>NUCLEOTIDE SEQUENCE</scope>
    <source>
        <strain evidence="6">Stay&amp;Tobe</strain>
        <tissue evidence="6">Testes</tissue>
    </source>
</reference>
<dbReference type="InterPro" id="IPR051573">
    <property type="entry name" value="Ankyrin-SOCS_box_domain"/>
</dbReference>
<protein>
    <recommendedName>
        <fullName evidence="5">SOCS box domain-containing protein</fullName>
    </recommendedName>
</protein>
<keyword evidence="7" id="KW-1185">Reference proteome</keyword>
<keyword evidence="2" id="KW-0677">Repeat</keyword>
<dbReference type="PROSITE" id="PS50088">
    <property type="entry name" value="ANK_REPEAT"/>
    <property type="match status" value="2"/>
</dbReference>
<dbReference type="Pfam" id="PF12796">
    <property type="entry name" value="Ank_2"/>
    <property type="match status" value="2"/>
</dbReference>
<dbReference type="GO" id="GO:0035556">
    <property type="term" value="P:intracellular signal transduction"/>
    <property type="evidence" value="ECO:0007669"/>
    <property type="project" value="InterPro"/>
</dbReference>
<dbReference type="AlphaFoldDB" id="A0AAD7ZHI5"/>
<feature type="repeat" description="ANK" evidence="4">
    <location>
        <begin position="120"/>
        <end position="152"/>
    </location>
</feature>
<accession>A0AAD7ZHI5</accession>
<dbReference type="EMBL" id="JASPKZ010008287">
    <property type="protein sequence ID" value="KAJ9580531.1"/>
    <property type="molecule type" value="Genomic_DNA"/>
</dbReference>
<dbReference type="InterPro" id="IPR002110">
    <property type="entry name" value="Ankyrin_rpt"/>
</dbReference>
<feature type="repeat" description="ANK" evidence="4">
    <location>
        <begin position="54"/>
        <end position="86"/>
    </location>
</feature>
<sequence length="302" mass="33644">MIVGTGELQDFIVDSEDGQYDDSLHQAAWRGDVSEVERLLSKSMACLNLQLRPFGATPLRLAAMNGQTPCVELLLRYGAHVDLPDRKGQTPLFCAVKNWDTDTCVLLLKAGACPDGDRMNLSTPLYLACQDGYSVGVKLLLDYGAEIEWPDVRPTWLHPLHVAVTYKHVSCFVLLLLSGADLPRAGHVLHLICSRKCDPIFLNLWAEFGGNFWDRDSKGQLAAELPDNPYRDILLNFMETPLSLQSLCRLVIRKMLGRNRLHLLNELDVTGVLTDFLTYKDVPGVNLTLTSVQAQLAKCSYS</sequence>
<dbReference type="SUPFAM" id="SSF48403">
    <property type="entry name" value="Ankyrin repeat"/>
    <property type="match status" value="1"/>
</dbReference>
<comment type="caution">
    <text evidence="6">The sequence shown here is derived from an EMBL/GenBank/DDBJ whole genome shotgun (WGS) entry which is preliminary data.</text>
</comment>
<dbReference type="Proteomes" id="UP001233999">
    <property type="component" value="Unassembled WGS sequence"/>
</dbReference>
<evidence type="ECO:0000256" key="2">
    <source>
        <dbReference type="ARBA" id="ARBA00022737"/>
    </source>
</evidence>
<dbReference type="SMART" id="SM00248">
    <property type="entry name" value="ANK"/>
    <property type="match status" value="5"/>
</dbReference>
<comment type="similarity">
    <text evidence="1">Belongs to the ankyrin SOCS box (ASB) family.</text>
</comment>
<dbReference type="InterPro" id="IPR036770">
    <property type="entry name" value="Ankyrin_rpt-contain_sf"/>
</dbReference>
<evidence type="ECO:0000256" key="4">
    <source>
        <dbReference type="PROSITE-ProRule" id="PRU00023"/>
    </source>
</evidence>
<dbReference type="PANTHER" id="PTHR24136:SF15">
    <property type="entry name" value="ANK_REP_REGION DOMAIN-CONTAINING PROTEIN"/>
    <property type="match status" value="1"/>
</dbReference>
<dbReference type="GO" id="GO:0045732">
    <property type="term" value="P:positive regulation of protein catabolic process"/>
    <property type="evidence" value="ECO:0007669"/>
    <property type="project" value="TreeGrafter"/>
</dbReference>
<reference evidence="6" key="1">
    <citation type="journal article" date="2023" name="IScience">
        <title>Live-bearing cockroach genome reveals convergent evolutionary mechanisms linked to viviparity in insects and beyond.</title>
        <authorList>
            <person name="Fouks B."/>
            <person name="Harrison M.C."/>
            <person name="Mikhailova A.A."/>
            <person name="Marchal E."/>
            <person name="English S."/>
            <person name="Carruthers M."/>
            <person name="Jennings E.C."/>
            <person name="Chiamaka E.L."/>
            <person name="Frigard R.A."/>
            <person name="Pippel M."/>
            <person name="Attardo G.M."/>
            <person name="Benoit J.B."/>
            <person name="Bornberg-Bauer E."/>
            <person name="Tobe S.S."/>
        </authorList>
    </citation>
    <scope>NUCLEOTIDE SEQUENCE</scope>
    <source>
        <strain evidence="6">Stay&amp;Tobe</strain>
    </source>
</reference>
<dbReference type="InterPro" id="IPR036036">
    <property type="entry name" value="SOCS_box-like_dom_sf"/>
</dbReference>
<dbReference type="GO" id="GO:0016567">
    <property type="term" value="P:protein ubiquitination"/>
    <property type="evidence" value="ECO:0007669"/>
    <property type="project" value="TreeGrafter"/>
</dbReference>
<feature type="domain" description="SOCS box" evidence="5">
    <location>
        <begin position="241"/>
        <end position="283"/>
    </location>
</feature>
<dbReference type="SUPFAM" id="SSF158235">
    <property type="entry name" value="SOCS box-like"/>
    <property type="match status" value="1"/>
</dbReference>
<dbReference type="PROSITE" id="PS50225">
    <property type="entry name" value="SOCS"/>
    <property type="match status" value="1"/>
</dbReference>
<dbReference type="PANTHER" id="PTHR24136">
    <property type="entry name" value="SOWAH (DROSOPHILA) HOMOLOG"/>
    <property type="match status" value="1"/>
</dbReference>
<proteinExistence type="inferred from homology"/>
<dbReference type="CDD" id="cd03716">
    <property type="entry name" value="SOCS_ASB_like"/>
    <property type="match status" value="1"/>
</dbReference>
<evidence type="ECO:0000256" key="3">
    <source>
        <dbReference type="ARBA" id="ARBA00023043"/>
    </source>
</evidence>
<gene>
    <name evidence="6" type="ORF">L9F63_024297</name>
</gene>
<dbReference type="Pfam" id="PF07525">
    <property type="entry name" value="SOCS_box"/>
    <property type="match status" value="1"/>
</dbReference>
<name>A0AAD7ZHI5_DIPPU</name>
<evidence type="ECO:0000313" key="6">
    <source>
        <dbReference type="EMBL" id="KAJ9580531.1"/>
    </source>
</evidence>
<evidence type="ECO:0000256" key="1">
    <source>
        <dbReference type="ARBA" id="ARBA00005949"/>
    </source>
</evidence>
<dbReference type="InterPro" id="IPR001496">
    <property type="entry name" value="SOCS_box"/>
</dbReference>
<keyword evidence="3 4" id="KW-0040">ANK repeat</keyword>
<evidence type="ECO:0000313" key="7">
    <source>
        <dbReference type="Proteomes" id="UP001233999"/>
    </source>
</evidence>
<dbReference type="Gene3D" id="1.25.40.20">
    <property type="entry name" value="Ankyrin repeat-containing domain"/>
    <property type="match status" value="1"/>
</dbReference>
<organism evidence="6 7">
    <name type="scientific">Diploptera punctata</name>
    <name type="common">Pacific beetle cockroach</name>
    <dbReference type="NCBI Taxonomy" id="6984"/>
    <lineage>
        <taxon>Eukaryota</taxon>
        <taxon>Metazoa</taxon>
        <taxon>Ecdysozoa</taxon>
        <taxon>Arthropoda</taxon>
        <taxon>Hexapoda</taxon>
        <taxon>Insecta</taxon>
        <taxon>Pterygota</taxon>
        <taxon>Neoptera</taxon>
        <taxon>Polyneoptera</taxon>
        <taxon>Dictyoptera</taxon>
        <taxon>Blattodea</taxon>
        <taxon>Blaberoidea</taxon>
        <taxon>Blaberidae</taxon>
        <taxon>Diplopterinae</taxon>
        <taxon>Diploptera</taxon>
    </lineage>
</organism>